<dbReference type="PANTHER" id="PTHR38050:SF2">
    <property type="entry name" value="FERULOYL ESTERASE C-RELATED"/>
    <property type="match status" value="1"/>
</dbReference>
<evidence type="ECO:0000256" key="2">
    <source>
        <dbReference type="ARBA" id="ARBA00022525"/>
    </source>
</evidence>
<dbReference type="Gene3D" id="3.40.50.1820">
    <property type="entry name" value="alpha/beta hydrolase"/>
    <property type="match status" value="1"/>
</dbReference>
<organism evidence="9 10">
    <name type="scientific">Corynebacterium breve</name>
    <dbReference type="NCBI Taxonomy" id="3049799"/>
    <lineage>
        <taxon>Bacteria</taxon>
        <taxon>Bacillati</taxon>
        <taxon>Actinomycetota</taxon>
        <taxon>Actinomycetes</taxon>
        <taxon>Mycobacteriales</taxon>
        <taxon>Corynebacteriaceae</taxon>
        <taxon>Corynebacterium</taxon>
    </lineage>
</organism>
<dbReference type="EMBL" id="CP126969">
    <property type="protein sequence ID" value="WIM68798.1"/>
    <property type="molecule type" value="Genomic_DNA"/>
</dbReference>
<evidence type="ECO:0000256" key="3">
    <source>
        <dbReference type="ARBA" id="ARBA00022651"/>
    </source>
</evidence>
<evidence type="ECO:0000313" key="10">
    <source>
        <dbReference type="Proteomes" id="UP001225598"/>
    </source>
</evidence>
<keyword evidence="5 9" id="KW-0378">Hydrolase</keyword>
<keyword evidence="4 8" id="KW-0732">Signal</keyword>
<evidence type="ECO:0000256" key="6">
    <source>
        <dbReference type="ARBA" id="ARBA00023277"/>
    </source>
</evidence>
<dbReference type="InterPro" id="IPR000801">
    <property type="entry name" value="Esterase-like"/>
</dbReference>
<evidence type="ECO:0000256" key="7">
    <source>
        <dbReference type="ARBA" id="ARBA00023326"/>
    </source>
</evidence>
<keyword evidence="2" id="KW-0964">Secreted</keyword>
<keyword evidence="10" id="KW-1185">Reference proteome</keyword>
<evidence type="ECO:0000256" key="1">
    <source>
        <dbReference type="ARBA" id="ARBA00004613"/>
    </source>
</evidence>
<dbReference type="InterPro" id="IPR043595">
    <property type="entry name" value="FaeB/C/D"/>
</dbReference>
<protein>
    <submittedName>
        <fullName evidence="9">Alpha/beta hydrolase-fold protein</fullName>
    </submittedName>
</protein>
<dbReference type="Pfam" id="PF00756">
    <property type="entry name" value="Esterase"/>
    <property type="match status" value="1"/>
</dbReference>
<dbReference type="GO" id="GO:0016787">
    <property type="term" value="F:hydrolase activity"/>
    <property type="evidence" value="ECO:0007669"/>
    <property type="project" value="UniProtKB-KW"/>
</dbReference>
<dbReference type="PROSITE" id="PS51257">
    <property type="entry name" value="PROKAR_LIPOPROTEIN"/>
    <property type="match status" value="1"/>
</dbReference>
<comment type="subcellular location">
    <subcellularLocation>
        <location evidence="1">Secreted</location>
    </subcellularLocation>
</comment>
<evidence type="ECO:0000313" key="9">
    <source>
        <dbReference type="EMBL" id="WIM68798.1"/>
    </source>
</evidence>
<keyword evidence="7" id="KW-0624">Polysaccharide degradation</keyword>
<dbReference type="Proteomes" id="UP001225598">
    <property type="component" value="Chromosome"/>
</dbReference>
<evidence type="ECO:0000256" key="5">
    <source>
        <dbReference type="ARBA" id="ARBA00022801"/>
    </source>
</evidence>
<keyword evidence="6" id="KW-0119">Carbohydrate metabolism</keyword>
<dbReference type="InterPro" id="IPR029058">
    <property type="entry name" value="AB_hydrolase_fold"/>
</dbReference>
<name>A0ABY8VJI5_9CORY</name>
<gene>
    <name evidence="9" type="ORF">QP027_05280</name>
</gene>
<feature type="chain" id="PRO_5046134026" evidence="8">
    <location>
        <begin position="21"/>
        <end position="321"/>
    </location>
</feature>
<dbReference type="PANTHER" id="PTHR38050">
    <property type="match status" value="1"/>
</dbReference>
<reference evidence="9 10" key="1">
    <citation type="submission" date="2023-05" db="EMBL/GenBank/DDBJ databases">
        <title>Corynebacterium suedekumii sp. nov. and Corynebacterium breve sp. nov. isolated from raw cow's milk.</title>
        <authorList>
            <person name="Baer M.K."/>
            <person name="Mehl L."/>
            <person name="Hellmuth R."/>
            <person name="Marke G."/>
            <person name="Lipski A."/>
        </authorList>
    </citation>
    <scope>NUCLEOTIDE SEQUENCE [LARGE SCALE GENOMIC DNA]</scope>
    <source>
        <strain evidence="9 10">R4</strain>
    </source>
</reference>
<proteinExistence type="predicted"/>
<dbReference type="SUPFAM" id="SSF53474">
    <property type="entry name" value="alpha/beta-Hydrolases"/>
    <property type="match status" value="1"/>
</dbReference>
<accession>A0ABY8VJI5</accession>
<dbReference type="RefSeq" id="WP_284826574.1">
    <property type="nucleotide sequence ID" value="NZ_CP126969.1"/>
</dbReference>
<evidence type="ECO:0000256" key="8">
    <source>
        <dbReference type="SAM" id="SignalP"/>
    </source>
</evidence>
<evidence type="ECO:0000256" key="4">
    <source>
        <dbReference type="ARBA" id="ARBA00022729"/>
    </source>
</evidence>
<sequence length="321" mass="35335">MKIRAVIATLILAAVTVASCGFPYDEEELESINNRFAETAAESTDDEALVTTEEDVSSSFPESETTKHAVEAGGLRRTYYVTAPKDASEGTKYPLIYAFHGMAEPAKRLQHYSRLDMAHAIVVYLDGQDQAWAPAPYATTTGEQDLAFVDAVRAELDQEYVIDNARVFATGLSNGGGFAAYLGCQRPQQFTAIATVAAAYYWKVSDECSSIPMKTLDIHGTADNVIEYEGGIRHDTAYESVPQMLDENAVRNHCSEEVSLSQVGTEGVRYKWHDCDAPLEHIRIGNGQHNWPGGAFDNTPGVVKDRTTHEILDFFGISYRE</sequence>
<keyword evidence="3" id="KW-0858">Xylan degradation</keyword>
<feature type="signal peptide" evidence="8">
    <location>
        <begin position="1"/>
        <end position="20"/>
    </location>
</feature>